<dbReference type="PANTHER" id="PTHR21058:SF0">
    <property type="entry name" value="6,7-DIMETHYL-8-RIBITYLLUMAZINE SYNTHASE"/>
    <property type="match status" value="1"/>
</dbReference>
<dbReference type="GO" id="GO:0009349">
    <property type="term" value="C:riboflavin synthase complex"/>
    <property type="evidence" value="ECO:0007669"/>
    <property type="project" value="InterPro"/>
</dbReference>
<dbReference type="GO" id="GO:0005829">
    <property type="term" value="C:cytosol"/>
    <property type="evidence" value="ECO:0007669"/>
    <property type="project" value="TreeGrafter"/>
</dbReference>
<dbReference type="SUPFAM" id="SSF52121">
    <property type="entry name" value="Lumazine synthase"/>
    <property type="match status" value="1"/>
</dbReference>
<dbReference type="InterPro" id="IPR036467">
    <property type="entry name" value="LS/RS_sf"/>
</dbReference>
<evidence type="ECO:0000256" key="6">
    <source>
        <dbReference type="ARBA" id="ARBA00048785"/>
    </source>
</evidence>
<dbReference type="NCBIfam" id="TIGR00114">
    <property type="entry name" value="lumazine-synth"/>
    <property type="match status" value="1"/>
</dbReference>
<dbReference type="Pfam" id="PF00885">
    <property type="entry name" value="DMRL_synthase"/>
    <property type="match status" value="1"/>
</dbReference>
<evidence type="ECO:0000256" key="2">
    <source>
        <dbReference type="ARBA" id="ARBA00007424"/>
    </source>
</evidence>
<dbReference type="PANTHER" id="PTHR21058">
    <property type="entry name" value="6,7-DIMETHYL-8-RIBITYLLUMAZINE SYNTHASE DMRL SYNTHASE LUMAZINE SYNTHASE"/>
    <property type="match status" value="1"/>
</dbReference>
<name>A0A381TA90_9ZZZZ</name>
<keyword evidence="5" id="KW-0808">Transferase</keyword>
<organism evidence="7">
    <name type="scientific">marine metagenome</name>
    <dbReference type="NCBI Taxonomy" id="408172"/>
    <lineage>
        <taxon>unclassified sequences</taxon>
        <taxon>metagenomes</taxon>
        <taxon>ecological metagenomes</taxon>
    </lineage>
</organism>
<dbReference type="UniPathway" id="UPA00275">
    <property type="reaction ID" value="UER00404"/>
</dbReference>
<evidence type="ECO:0000256" key="5">
    <source>
        <dbReference type="ARBA" id="ARBA00022679"/>
    </source>
</evidence>
<gene>
    <name evidence="7" type="ORF">METZ01_LOCUS65513</name>
</gene>
<evidence type="ECO:0000313" key="7">
    <source>
        <dbReference type="EMBL" id="SVA12659.1"/>
    </source>
</evidence>
<accession>A0A381TA90</accession>
<dbReference type="GO" id="GO:0000906">
    <property type="term" value="F:6,7-dimethyl-8-ribityllumazine synthase activity"/>
    <property type="evidence" value="ECO:0007669"/>
    <property type="project" value="UniProtKB-EC"/>
</dbReference>
<proteinExistence type="inferred from homology"/>
<evidence type="ECO:0000256" key="1">
    <source>
        <dbReference type="ARBA" id="ARBA00004917"/>
    </source>
</evidence>
<sequence>METLHGTGAVGDLRVGLVVSSYHDFITNPLRDAAVDALHEAGVVDAQIVVATVPGAFEIPQAARRLAVFGGVEAVIGLGCLIRGETPHFDFIAAAVAHGLTRAAMDSGVPMSFGVLTTNSAEEALARAGPGASNKGREAAKAVLSMIHLFRQWPPPAAGQTG</sequence>
<evidence type="ECO:0000256" key="3">
    <source>
        <dbReference type="ARBA" id="ARBA00012664"/>
    </source>
</evidence>
<comment type="similarity">
    <text evidence="2">Belongs to the DMRL synthase family.</text>
</comment>
<dbReference type="EMBL" id="UINC01004214">
    <property type="protein sequence ID" value="SVA12659.1"/>
    <property type="molecule type" value="Genomic_DNA"/>
</dbReference>
<protein>
    <recommendedName>
        <fullName evidence="3">6,7-dimethyl-8-ribityllumazine synthase</fullName>
        <ecNumber evidence="3">2.5.1.78</ecNumber>
    </recommendedName>
</protein>
<reference evidence="7" key="1">
    <citation type="submission" date="2018-05" db="EMBL/GenBank/DDBJ databases">
        <authorList>
            <person name="Lanie J.A."/>
            <person name="Ng W.-L."/>
            <person name="Kazmierczak K.M."/>
            <person name="Andrzejewski T.M."/>
            <person name="Davidsen T.M."/>
            <person name="Wayne K.J."/>
            <person name="Tettelin H."/>
            <person name="Glass J.I."/>
            <person name="Rusch D."/>
            <person name="Podicherti R."/>
            <person name="Tsui H.-C.T."/>
            <person name="Winkler M.E."/>
        </authorList>
    </citation>
    <scope>NUCLEOTIDE SEQUENCE</scope>
</reference>
<dbReference type="InterPro" id="IPR034964">
    <property type="entry name" value="LS"/>
</dbReference>
<dbReference type="CDD" id="cd09209">
    <property type="entry name" value="Lumazine_synthase-I"/>
    <property type="match status" value="1"/>
</dbReference>
<comment type="catalytic activity">
    <reaction evidence="6">
        <text>(2S)-2-hydroxy-3-oxobutyl phosphate + 5-amino-6-(D-ribitylamino)uracil = 6,7-dimethyl-8-(1-D-ribityl)lumazine + phosphate + 2 H2O + H(+)</text>
        <dbReference type="Rhea" id="RHEA:26152"/>
        <dbReference type="ChEBI" id="CHEBI:15377"/>
        <dbReference type="ChEBI" id="CHEBI:15378"/>
        <dbReference type="ChEBI" id="CHEBI:15934"/>
        <dbReference type="ChEBI" id="CHEBI:43474"/>
        <dbReference type="ChEBI" id="CHEBI:58201"/>
        <dbReference type="ChEBI" id="CHEBI:58830"/>
        <dbReference type="EC" id="2.5.1.78"/>
    </reaction>
</comment>
<evidence type="ECO:0000256" key="4">
    <source>
        <dbReference type="ARBA" id="ARBA00022619"/>
    </source>
</evidence>
<dbReference type="GO" id="GO:0009231">
    <property type="term" value="P:riboflavin biosynthetic process"/>
    <property type="evidence" value="ECO:0007669"/>
    <property type="project" value="UniProtKB-UniPathway"/>
</dbReference>
<dbReference type="AlphaFoldDB" id="A0A381TA90"/>
<keyword evidence="4" id="KW-0686">Riboflavin biosynthesis</keyword>
<dbReference type="InterPro" id="IPR002180">
    <property type="entry name" value="LS/RS"/>
</dbReference>
<comment type="pathway">
    <text evidence="1">Cofactor biosynthesis; riboflavin biosynthesis; riboflavin from 2-hydroxy-3-oxobutyl phosphate and 5-amino-6-(D-ribitylamino)uracil: step 1/2.</text>
</comment>
<dbReference type="EC" id="2.5.1.78" evidence="3"/>
<dbReference type="HAMAP" id="MF_00178">
    <property type="entry name" value="Lumazine_synth"/>
    <property type="match status" value="1"/>
</dbReference>
<dbReference type="Gene3D" id="3.40.50.960">
    <property type="entry name" value="Lumazine/riboflavin synthase"/>
    <property type="match status" value="1"/>
</dbReference>